<evidence type="ECO:0000313" key="2">
    <source>
        <dbReference type="Proteomes" id="UP001607302"/>
    </source>
</evidence>
<evidence type="ECO:0000313" key="1">
    <source>
        <dbReference type="EMBL" id="KAL2716991.1"/>
    </source>
</evidence>
<gene>
    <name evidence="1" type="ORF">V1478_012691</name>
</gene>
<dbReference type="AlphaFoldDB" id="A0ABD2A9B5"/>
<organism evidence="1 2">
    <name type="scientific">Vespula squamosa</name>
    <name type="common">Southern yellow jacket</name>
    <name type="synonym">Wasp</name>
    <dbReference type="NCBI Taxonomy" id="30214"/>
    <lineage>
        <taxon>Eukaryota</taxon>
        <taxon>Metazoa</taxon>
        <taxon>Ecdysozoa</taxon>
        <taxon>Arthropoda</taxon>
        <taxon>Hexapoda</taxon>
        <taxon>Insecta</taxon>
        <taxon>Pterygota</taxon>
        <taxon>Neoptera</taxon>
        <taxon>Endopterygota</taxon>
        <taxon>Hymenoptera</taxon>
        <taxon>Apocrita</taxon>
        <taxon>Aculeata</taxon>
        <taxon>Vespoidea</taxon>
        <taxon>Vespidae</taxon>
        <taxon>Vespinae</taxon>
        <taxon>Vespula</taxon>
    </lineage>
</organism>
<reference evidence="1 2" key="1">
    <citation type="journal article" date="2024" name="Ann. Entomol. Soc. Am.">
        <title>Genomic analyses of the southern and eastern yellowjacket wasps (Hymenoptera: Vespidae) reveal evolutionary signatures of social life.</title>
        <authorList>
            <person name="Catto M.A."/>
            <person name="Caine P.B."/>
            <person name="Orr S.E."/>
            <person name="Hunt B.G."/>
            <person name="Goodisman M.A.D."/>
        </authorList>
    </citation>
    <scope>NUCLEOTIDE SEQUENCE [LARGE SCALE GENOMIC DNA]</scope>
    <source>
        <strain evidence="1">233</strain>
        <tissue evidence="1">Head and thorax</tissue>
    </source>
</reference>
<proteinExistence type="predicted"/>
<dbReference type="EMBL" id="JAUDFV010000153">
    <property type="protein sequence ID" value="KAL2716991.1"/>
    <property type="molecule type" value="Genomic_DNA"/>
</dbReference>
<accession>A0ABD2A9B5</accession>
<protein>
    <submittedName>
        <fullName evidence="1">Uncharacterized protein</fullName>
    </submittedName>
</protein>
<sequence length="23" mass="2862">MEINNRNRTTKNNLFILHIIFIF</sequence>
<comment type="caution">
    <text evidence="1">The sequence shown here is derived from an EMBL/GenBank/DDBJ whole genome shotgun (WGS) entry which is preliminary data.</text>
</comment>
<dbReference type="Proteomes" id="UP001607302">
    <property type="component" value="Unassembled WGS sequence"/>
</dbReference>
<name>A0ABD2A9B5_VESSQ</name>
<keyword evidence="2" id="KW-1185">Reference proteome</keyword>